<proteinExistence type="inferred from homology"/>
<keyword evidence="6" id="KW-1185">Reference proteome</keyword>
<protein>
    <submittedName>
        <fullName evidence="5">Sugar diacid regulator</fullName>
    </submittedName>
</protein>
<reference evidence="5 6" key="1">
    <citation type="submission" date="2015-09" db="EMBL/GenBank/DDBJ databases">
        <authorList>
            <consortium name="Pathogen Informatics"/>
        </authorList>
    </citation>
    <scope>NUCLEOTIDE SEQUENCE [LARGE SCALE GENOMIC DNA]</scope>
    <source>
        <strain evidence="5 6">2789STDY5608828</strain>
    </source>
</reference>
<dbReference type="Proteomes" id="UP000095546">
    <property type="component" value="Unassembled WGS sequence"/>
</dbReference>
<evidence type="ECO:0000259" key="4">
    <source>
        <dbReference type="Pfam" id="PF17853"/>
    </source>
</evidence>
<dbReference type="SUPFAM" id="SSF46689">
    <property type="entry name" value="Homeodomain-like"/>
    <property type="match status" value="1"/>
</dbReference>
<name>A0A173Y3R2_9FIRM</name>
<feature type="domain" description="Putative sugar diacid recognition" evidence="2">
    <location>
        <begin position="3"/>
        <end position="134"/>
    </location>
</feature>
<sequence>MELQEQQARAIVHEINTVLPQKINLMNKEGIIIASTDPERVQSFHGGAARIIQDNLDELRIHRYDEYPGARPGTNFMLQVEGEPIGVLGITGVYETILPLANVIRKMTELLVHEQEYQKAQSHLEYQQQLFLRELLEHSETFLSKEQVERASLLNIDLSIPRRIVVADFVESPEPHRVTDIASQLKIEAQRLDAACCVLTNNQMIVFLTGMRSEPQLYAFADKLLKYAQARGVDLCFGMDSPAVDNTKLRQAFEQARKALCSCHRKGTVHIKGYDEINMEIFADLIPLAAKREYVKKIFHGYSTMELADAIHTLECFFEHDGSITKTAAALYIHKNTLQQHLKKIALRTGYDPRSLRSSAVFYVVLYFYQDIHLTGFCKA</sequence>
<feature type="domain" description="CdaR GGDEF-like" evidence="4">
    <location>
        <begin position="146"/>
        <end position="260"/>
    </location>
</feature>
<dbReference type="InterPro" id="IPR008599">
    <property type="entry name" value="Diacid_rec"/>
</dbReference>
<dbReference type="AlphaFoldDB" id="A0A173Y3R2"/>
<evidence type="ECO:0000259" key="2">
    <source>
        <dbReference type="Pfam" id="PF05651"/>
    </source>
</evidence>
<dbReference type="PANTHER" id="PTHR33744:SF15">
    <property type="entry name" value="CARBOHYDRATE DIACID REGULATOR"/>
    <property type="match status" value="1"/>
</dbReference>
<dbReference type="Pfam" id="PF13556">
    <property type="entry name" value="HTH_30"/>
    <property type="match status" value="1"/>
</dbReference>
<evidence type="ECO:0000256" key="1">
    <source>
        <dbReference type="ARBA" id="ARBA00006754"/>
    </source>
</evidence>
<dbReference type="InterPro" id="IPR041522">
    <property type="entry name" value="CdaR_GGDEF"/>
</dbReference>
<dbReference type="RefSeq" id="WP_072003586.1">
    <property type="nucleotide sequence ID" value="NZ_CABIWZ010000003.1"/>
</dbReference>
<organism evidence="5 6">
    <name type="scientific">Mitsuokella jalaludinii</name>
    <dbReference type="NCBI Taxonomy" id="187979"/>
    <lineage>
        <taxon>Bacteria</taxon>
        <taxon>Bacillati</taxon>
        <taxon>Bacillota</taxon>
        <taxon>Negativicutes</taxon>
        <taxon>Selenomonadales</taxon>
        <taxon>Selenomonadaceae</taxon>
        <taxon>Mitsuokella</taxon>
    </lineage>
</organism>
<dbReference type="OrthoDB" id="212459at2"/>
<gene>
    <name evidence="5" type="primary">cdaR_1</name>
    <name evidence="5" type="ORF">ERS852385_00812</name>
</gene>
<dbReference type="EMBL" id="CYYU01000003">
    <property type="protein sequence ID" value="CUN57807.1"/>
    <property type="molecule type" value="Genomic_DNA"/>
</dbReference>
<dbReference type="Pfam" id="PF17853">
    <property type="entry name" value="GGDEF_2"/>
    <property type="match status" value="1"/>
</dbReference>
<evidence type="ECO:0000259" key="3">
    <source>
        <dbReference type="Pfam" id="PF13556"/>
    </source>
</evidence>
<comment type="similarity">
    <text evidence="1">Belongs to the CdaR family.</text>
</comment>
<dbReference type="InterPro" id="IPR009057">
    <property type="entry name" value="Homeodomain-like_sf"/>
</dbReference>
<dbReference type="STRING" id="187979.ERS852385_00812"/>
<dbReference type="InterPro" id="IPR025736">
    <property type="entry name" value="PucR_C-HTH_dom"/>
</dbReference>
<evidence type="ECO:0000313" key="5">
    <source>
        <dbReference type="EMBL" id="CUN57807.1"/>
    </source>
</evidence>
<dbReference type="InterPro" id="IPR051448">
    <property type="entry name" value="CdaR-like_regulators"/>
</dbReference>
<dbReference type="Pfam" id="PF05651">
    <property type="entry name" value="Diacid_rec"/>
    <property type="match status" value="1"/>
</dbReference>
<dbReference type="eggNOG" id="COG3835">
    <property type="taxonomic scope" value="Bacteria"/>
</dbReference>
<evidence type="ECO:0000313" key="6">
    <source>
        <dbReference type="Proteomes" id="UP000095546"/>
    </source>
</evidence>
<dbReference type="InterPro" id="IPR042070">
    <property type="entry name" value="PucR_C-HTH_sf"/>
</dbReference>
<feature type="domain" description="PucR C-terminal helix-turn-helix" evidence="3">
    <location>
        <begin position="311"/>
        <end position="366"/>
    </location>
</feature>
<accession>A0A173Y3R2</accession>
<dbReference type="Gene3D" id="1.10.10.2840">
    <property type="entry name" value="PucR C-terminal helix-turn-helix domain"/>
    <property type="match status" value="1"/>
</dbReference>
<dbReference type="PANTHER" id="PTHR33744">
    <property type="entry name" value="CARBOHYDRATE DIACID REGULATOR"/>
    <property type="match status" value="1"/>
</dbReference>
<dbReference type="GeneID" id="83710857"/>